<protein>
    <submittedName>
        <fullName evidence="1">Uncharacterized protein</fullName>
    </submittedName>
</protein>
<comment type="caution">
    <text evidence="1">The sequence shown here is derived from an EMBL/GenBank/DDBJ whole genome shotgun (WGS) entry which is preliminary data.</text>
</comment>
<dbReference type="OrthoDB" id="420910at2759"/>
<dbReference type="AlphaFoldDB" id="A0A813A466"/>
<sequence>ALMESCVDSGALAFAFDVLEALPTEFKSGKWTEERYNLAMRAAGLDMPKELKRKAHVKPNEALSKEKPRMIITSGDEGVVRHILDSGLLEHALFNNPLFEQRSFIDAEGDGGLMYAAIKDRIKDKAHISVKNVIKAVIFDMIRESGDRGTSVLNFITNLTLFYANVSLMLEKKGMKDKAIKKLIAESLKSGSLANLMGEGDDGLQVFERAFVELFGDKFT</sequence>
<evidence type="ECO:0000313" key="2">
    <source>
        <dbReference type="Proteomes" id="UP000601435"/>
    </source>
</evidence>
<organism evidence="1 2">
    <name type="scientific">Symbiodinium necroappetens</name>
    <dbReference type="NCBI Taxonomy" id="1628268"/>
    <lineage>
        <taxon>Eukaryota</taxon>
        <taxon>Sar</taxon>
        <taxon>Alveolata</taxon>
        <taxon>Dinophyceae</taxon>
        <taxon>Suessiales</taxon>
        <taxon>Symbiodiniaceae</taxon>
        <taxon>Symbiodinium</taxon>
    </lineage>
</organism>
<name>A0A813A466_9DINO</name>
<feature type="non-terminal residue" evidence="1">
    <location>
        <position position="220"/>
    </location>
</feature>
<reference evidence="1" key="1">
    <citation type="submission" date="2021-02" db="EMBL/GenBank/DDBJ databases">
        <authorList>
            <person name="Dougan E. K."/>
            <person name="Rhodes N."/>
            <person name="Thang M."/>
            <person name="Chan C."/>
        </authorList>
    </citation>
    <scope>NUCLEOTIDE SEQUENCE</scope>
</reference>
<evidence type="ECO:0000313" key="1">
    <source>
        <dbReference type="EMBL" id="CAE7853361.1"/>
    </source>
</evidence>
<feature type="non-terminal residue" evidence="1">
    <location>
        <position position="1"/>
    </location>
</feature>
<dbReference type="Proteomes" id="UP000601435">
    <property type="component" value="Unassembled WGS sequence"/>
</dbReference>
<proteinExistence type="predicted"/>
<gene>
    <name evidence="1" type="ORF">SNEC2469_LOCUS26572</name>
</gene>
<dbReference type="EMBL" id="CAJNJA010054330">
    <property type="protein sequence ID" value="CAE7853361.1"/>
    <property type="molecule type" value="Genomic_DNA"/>
</dbReference>
<accession>A0A813A466</accession>
<keyword evidence="2" id="KW-1185">Reference proteome</keyword>